<evidence type="ECO:0000313" key="12">
    <source>
        <dbReference type="Proteomes" id="UP001176940"/>
    </source>
</evidence>
<keyword evidence="6" id="KW-0165">Cleavage on pair of basic residues</keyword>
<evidence type="ECO:0000256" key="5">
    <source>
        <dbReference type="ARBA" id="ARBA00022641"/>
    </source>
</evidence>
<evidence type="ECO:0000256" key="8">
    <source>
        <dbReference type="ARBA" id="ARBA00023283"/>
    </source>
</evidence>
<keyword evidence="4" id="KW-0964">Secreted</keyword>
<dbReference type="SMART" id="SM00029">
    <property type="entry name" value="GASTRIN"/>
    <property type="match status" value="2"/>
</dbReference>
<evidence type="ECO:0000256" key="9">
    <source>
        <dbReference type="RuleBase" id="RU004362"/>
    </source>
</evidence>
<dbReference type="Pfam" id="PF00918">
    <property type="entry name" value="Gastrin"/>
    <property type="match status" value="1"/>
</dbReference>
<dbReference type="InterPro" id="IPR001651">
    <property type="entry name" value="Gastrin/CCK"/>
</dbReference>
<dbReference type="InterPro" id="IPR015499">
    <property type="entry name" value="CCK-like"/>
</dbReference>
<evidence type="ECO:0000256" key="2">
    <source>
        <dbReference type="ARBA" id="ARBA00006273"/>
    </source>
</evidence>
<feature type="domain" description="Gastrin/cholecystokinin peptide hormone" evidence="10">
    <location>
        <begin position="36"/>
        <end position="160"/>
    </location>
</feature>
<keyword evidence="7" id="KW-0027">Amidation</keyword>
<keyword evidence="5" id="KW-0765">Sulfation</keyword>
<dbReference type="PROSITE" id="PS00259">
    <property type="entry name" value="GASTRIN"/>
    <property type="match status" value="1"/>
</dbReference>
<evidence type="ECO:0000256" key="1">
    <source>
        <dbReference type="ARBA" id="ARBA00004613"/>
    </source>
</evidence>
<proteinExistence type="inferred from homology"/>
<accession>A0ABN9MRA8</accession>
<dbReference type="PANTHER" id="PTHR10786:SF0">
    <property type="entry name" value="CHOLECYSTOKININ"/>
    <property type="match status" value="1"/>
</dbReference>
<reference evidence="11" key="1">
    <citation type="submission" date="2023-07" db="EMBL/GenBank/DDBJ databases">
        <authorList>
            <person name="Stuckert A."/>
        </authorList>
    </citation>
    <scope>NUCLEOTIDE SEQUENCE</scope>
</reference>
<keyword evidence="3" id="KW-0878">Amphibian defense peptide</keyword>
<evidence type="ECO:0000256" key="6">
    <source>
        <dbReference type="ARBA" id="ARBA00022685"/>
    </source>
</evidence>
<evidence type="ECO:0000259" key="10">
    <source>
        <dbReference type="Pfam" id="PF00918"/>
    </source>
</evidence>
<gene>
    <name evidence="11" type="ORF">RIMI_LOCUS21705509</name>
</gene>
<dbReference type="PANTHER" id="PTHR10786">
    <property type="entry name" value="CHOLECYSTOKININ"/>
    <property type="match status" value="1"/>
</dbReference>
<comment type="caution">
    <text evidence="11">The sequence shown here is derived from an EMBL/GenBank/DDBJ whole genome shotgun (WGS) entry which is preliminary data.</text>
</comment>
<dbReference type="Proteomes" id="UP001176940">
    <property type="component" value="Unassembled WGS sequence"/>
</dbReference>
<evidence type="ECO:0000313" key="11">
    <source>
        <dbReference type="EMBL" id="CAJ0966821.1"/>
    </source>
</evidence>
<evidence type="ECO:0000256" key="7">
    <source>
        <dbReference type="ARBA" id="ARBA00022815"/>
    </source>
</evidence>
<organism evidence="11 12">
    <name type="scientific">Ranitomeya imitator</name>
    <name type="common">mimic poison frog</name>
    <dbReference type="NCBI Taxonomy" id="111125"/>
    <lineage>
        <taxon>Eukaryota</taxon>
        <taxon>Metazoa</taxon>
        <taxon>Chordata</taxon>
        <taxon>Craniata</taxon>
        <taxon>Vertebrata</taxon>
        <taxon>Euteleostomi</taxon>
        <taxon>Amphibia</taxon>
        <taxon>Batrachia</taxon>
        <taxon>Anura</taxon>
        <taxon>Neobatrachia</taxon>
        <taxon>Hyloidea</taxon>
        <taxon>Dendrobatidae</taxon>
        <taxon>Dendrobatinae</taxon>
        <taxon>Ranitomeya</taxon>
    </lineage>
</organism>
<sequence>MMLNPFYLPKIQWVFAEYPLLVMDRTTRCAKTMYRGICICVLLAVLSASSTGQQTVGSMNEDLGTREIEQQNPLHHPRQIRASSGQLKSFQRFDGNGDQKANFGAMLAKYLQTRKGPSSGRYAVLPSRPIIDPTHRINDRDYMGWMDFGRRSAEEYEYSS</sequence>
<evidence type="ECO:0000256" key="3">
    <source>
        <dbReference type="ARBA" id="ARBA00022446"/>
    </source>
</evidence>
<dbReference type="InterPro" id="IPR013152">
    <property type="entry name" value="Gastrin/cholecystokinin_CS"/>
</dbReference>
<dbReference type="EMBL" id="CAUEEQ010077447">
    <property type="protein sequence ID" value="CAJ0966821.1"/>
    <property type="molecule type" value="Genomic_DNA"/>
</dbReference>
<comment type="subcellular location">
    <subcellularLocation>
        <location evidence="1 9">Secreted</location>
    </subcellularLocation>
</comment>
<keyword evidence="8" id="KW-0873">Pyrrolidone carboxylic acid</keyword>
<name>A0ABN9MRA8_9NEOB</name>
<evidence type="ECO:0000256" key="4">
    <source>
        <dbReference type="ARBA" id="ARBA00022525"/>
    </source>
</evidence>
<keyword evidence="12" id="KW-1185">Reference proteome</keyword>
<protein>
    <recommendedName>
        <fullName evidence="10">Gastrin/cholecystokinin peptide hormone domain-containing protein</fullName>
    </recommendedName>
</protein>
<comment type="similarity">
    <text evidence="2 9">Belongs to the gastrin/cholecystokinin family.</text>
</comment>